<evidence type="ECO:0000313" key="2">
    <source>
        <dbReference type="EMBL" id="KTD15950.1"/>
    </source>
</evidence>
<reference evidence="2 3" key="1">
    <citation type="submission" date="2015-11" db="EMBL/GenBank/DDBJ databases">
        <title>Genomic analysis of 38 Legionella species identifies large and diverse effector repertoires.</title>
        <authorList>
            <person name="Burstein D."/>
            <person name="Amaro F."/>
            <person name="Zusman T."/>
            <person name="Lifshitz Z."/>
            <person name="Cohen O."/>
            <person name="Gilbert J.A."/>
            <person name="Pupko T."/>
            <person name="Shuman H.A."/>
            <person name="Segal G."/>
        </authorList>
    </citation>
    <scope>NUCLEOTIDE SEQUENCE [LARGE SCALE GENOMIC DNA]</scope>
    <source>
        <strain evidence="2 3">ATCC 49751</strain>
    </source>
</reference>
<sequence>MGLFQKPLLRRWATTKKLDETWGPDKRREYIQTYLKSVNLDQGVTGSDSFDGYQQRRFRQIEDFLDYKDDKGNLILKGRHWEELKNDHPPHTQAVKDAVKDALEDTDELTDALTQFNNDFARINAGLKAGEIDPRQLPGILHVAKLDAKKAIEQHHTHAKHELEAKFNDPTPPPNGFKDKLKASMNLTDDAQVAKVKKEMLDTLDKKYKAELAEFENSVNKGITDIQTAIQREHDRISYLAGLLSLTDKNTSARRKAIQDLYDEHRRQNPDAYNDPVSLLTNPPTGDASLKGVRPDKLKLIHSITGIPITNENGTFHMQLPAWWQDPLYHNSRHQNVDYDIQNLAEAVRACGYDKIIMSVSCDNPDDAREYGRKMYEACINAGFDPDNITITVNGEKFTKKEGLKQGKDNEHPGLFQGFSDRWEKTEQRAKKLKEEREQFGKEPEGLDLQKCKNTLQELRTTPAPTHTGPII</sequence>
<feature type="region of interest" description="Disordered" evidence="1">
    <location>
        <begin position="156"/>
        <end position="176"/>
    </location>
</feature>
<organism evidence="2 3">
    <name type="scientific">Legionella lansingensis</name>
    <dbReference type="NCBI Taxonomy" id="45067"/>
    <lineage>
        <taxon>Bacteria</taxon>
        <taxon>Pseudomonadati</taxon>
        <taxon>Pseudomonadota</taxon>
        <taxon>Gammaproteobacteria</taxon>
        <taxon>Legionellales</taxon>
        <taxon>Legionellaceae</taxon>
        <taxon>Legionella</taxon>
    </lineage>
</organism>
<dbReference type="PATRIC" id="fig|45067.4.peg.2737"/>
<evidence type="ECO:0000256" key="1">
    <source>
        <dbReference type="SAM" id="MobiDB-lite"/>
    </source>
</evidence>
<dbReference type="EMBL" id="LNYI01000066">
    <property type="protein sequence ID" value="KTD15950.1"/>
    <property type="molecule type" value="Genomic_DNA"/>
</dbReference>
<proteinExistence type="predicted"/>
<dbReference type="OrthoDB" id="5651348at2"/>
<name>A0A0W0V772_9GAMM</name>
<dbReference type="Proteomes" id="UP000054869">
    <property type="component" value="Unassembled WGS sequence"/>
</dbReference>
<feature type="compositionally biased region" description="Basic and acidic residues" evidence="1">
    <location>
        <begin position="156"/>
        <end position="167"/>
    </location>
</feature>
<comment type="caution">
    <text evidence="2">The sequence shown here is derived from an EMBL/GenBank/DDBJ whole genome shotgun (WGS) entry which is preliminary data.</text>
</comment>
<gene>
    <name evidence="2" type="ORF">Llan_2601</name>
</gene>
<evidence type="ECO:0000313" key="3">
    <source>
        <dbReference type="Proteomes" id="UP000054869"/>
    </source>
</evidence>
<protein>
    <submittedName>
        <fullName evidence="2">Coiled coil domain-containing protein</fullName>
    </submittedName>
</protein>
<keyword evidence="3" id="KW-1185">Reference proteome</keyword>
<feature type="compositionally biased region" description="Polar residues" evidence="1">
    <location>
        <begin position="452"/>
        <end position="465"/>
    </location>
</feature>
<dbReference type="AlphaFoldDB" id="A0A0W0V772"/>
<dbReference type="RefSeq" id="WP_028374252.1">
    <property type="nucleotide sequence ID" value="NZ_CAAAJD010000055.1"/>
</dbReference>
<dbReference type="eggNOG" id="ENOG5030YFV">
    <property type="taxonomic scope" value="Bacteria"/>
</dbReference>
<feature type="compositionally biased region" description="Basic and acidic residues" evidence="1">
    <location>
        <begin position="427"/>
        <end position="451"/>
    </location>
</feature>
<feature type="region of interest" description="Disordered" evidence="1">
    <location>
        <begin position="427"/>
        <end position="472"/>
    </location>
</feature>
<feature type="region of interest" description="Disordered" evidence="1">
    <location>
        <begin position="266"/>
        <end position="286"/>
    </location>
</feature>
<accession>A0A0W0V772</accession>